<feature type="region of interest" description="Disordered" evidence="1">
    <location>
        <begin position="412"/>
        <end position="438"/>
    </location>
</feature>
<gene>
    <name evidence="3" type="ORF">G4B88_015931</name>
</gene>
<feature type="compositionally biased region" description="Polar residues" evidence="1">
    <location>
        <begin position="85"/>
        <end position="134"/>
    </location>
</feature>
<comment type="caution">
    <text evidence="3">The sequence shown here is derived from an EMBL/GenBank/DDBJ whole genome shotgun (WGS) entry which is preliminary data.</text>
</comment>
<feature type="compositionally biased region" description="Basic and acidic residues" evidence="1">
    <location>
        <begin position="147"/>
        <end position="157"/>
    </location>
</feature>
<proteinExistence type="predicted"/>
<feature type="compositionally biased region" description="Basic and acidic residues" evidence="1">
    <location>
        <begin position="312"/>
        <end position="322"/>
    </location>
</feature>
<dbReference type="InterPro" id="IPR012417">
    <property type="entry name" value="CaM-bd_dom_pln"/>
</dbReference>
<dbReference type="PANTHER" id="PTHR33349">
    <property type="entry name" value="EMB|CAB62594.1"/>
    <property type="match status" value="1"/>
</dbReference>
<dbReference type="GO" id="GO:0005516">
    <property type="term" value="F:calmodulin binding"/>
    <property type="evidence" value="ECO:0007669"/>
    <property type="project" value="InterPro"/>
</dbReference>
<evidence type="ECO:0000313" key="4">
    <source>
        <dbReference type="Proteomes" id="UP000583929"/>
    </source>
</evidence>
<organism evidence="3 4">
    <name type="scientific">Cannabis sativa</name>
    <name type="common">Hemp</name>
    <name type="synonym">Marijuana</name>
    <dbReference type="NCBI Taxonomy" id="3483"/>
    <lineage>
        <taxon>Eukaryota</taxon>
        <taxon>Viridiplantae</taxon>
        <taxon>Streptophyta</taxon>
        <taxon>Embryophyta</taxon>
        <taxon>Tracheophyta</taxon>
        <taxon>Spermatophyta</taxon>
        <taxon>Magnoliopsida</taxon>
        <taxon>eudicotyledons</taxon>
        <taxon>Gunneridae</taxon>
        <taxon>Pentapetalae</taxon>
        <taxon>rosids</taxon>
        <taxon>fabids</taxon>
        <taxon>Rosales</taxon>
        <taxon>Cannabaceae</taxon>
        <taxon>Cannabis</taxon>
    </lineage>
</organism>
<feature type="region of interest" description="Disordered" evidence="1">
    <location>
        <begin position="361"/>
        <end position="389"/>
    </location>
</feature>
<dbReference type="SMART" id="SM01054">
    <property type="entry name" value="CaM_binding"/>
    <property type="match status" value="1"/>
</dbReference>
<feature type="compositionally biased region" description="Low complexity" evidence="1">
    <location>
        <begin position="174"/>
        <end position="188"/>
    </location>
</feature>
<feature type="compositionally biased region" description="Acidic residues" evidence="1">
    <location>
        <begin position="333"/>
        <end position="346"/>
    </location>
</feature>
<evidence type="ECO:0000256" key="1">
    <source>
        <dbReference type="SAM" id="MobiDB-lite"/>
    </source>
</evidence>
<feature type="region of interest" description="Disordered" evidence="1">
    <location>
        <begin position="79"/>
        <end position="219"/>
    </location>
</feature>
<dbReference type="EMBL" id="JAATIQ010000381">
    <property type="protein sequence ID" value="KAF4358546.1"/>
    <property type="molecule type" value="Genomic_DNA"/>
</dbReference>
<evidence type="ECO:0000259" key="2">
    <source>
        <dbReference type="SMART" id="SM01054"/>
    </source>
</evidence>
<reference evidence="3 4" key="1">
    <citation type="journal article" date="2020" name="bioRxiv">
        <title>Sequence and annotation of 42 cannabis genomes reveals extensive copy number variation in cannabinoid synthesis and pathogen resistance genes.</title>
        <authorList>
            <person name="Mckernan K.J."/>
            <person name="Helbert Y."/>
            <person name="Kane L.T."/>
            <person name="Ebling H."/>
            <person name="Zhang L."/>
            <person name="Liu B."/>
            <person name="Eaton Z."/>
            <person name="Mclaughlin S."/>
            <person name="Kingan S."/>
            <person name="Baybayan P."/>
            <person name="Concepcion G."/>
            <person name="Jordan M."/>
            <person name="Riva A."/>
            <person name="Barbazuk W."/>
            <person name="Harkins T."/>
        </authorList>
    </citation>
    <scope>NUCLEOTIDE SEQUENCE [LARGE SCALE GENOMIC DNA]</scope>
    <source>
        <strain evidence="4">cv. Jamaican Lion 4</strain>
        <tissue evidence="3">Leaf</tissue>
    </source>
</reference>
<dbReference type="PANTHER" id="PTHR33349:SF20">
    <property type="entry name" value="CHROMO DOMAIN CEC-LIKE PROTEIN"/>
    <property type="match status" value="1"/>
</dbReference>
<dbReference type="AlphaFoldDB" id="A0A7J6EJM4"/>
<evidence type="ECO:0000313" key="3">
    <source>
        <dbReference type="EMBL" id="KAF4358546.1"/>
    </source>
</evidence>
<feature type="domain" description="Calmodulin-binding" evidence="2">
    <location>
        <begin position="404"/>
        <end position="492"/>
    </location>
</feature>
<name>A0A7J6EJM4_CANSA</name>
<dbReference type="Pfam" id="PF07839">
    <property type="entry name" value="CaM_binding"/>
    <property type="match status" value="1"/>
</dbReference>
<sequence length="496" mass="55610">MSLISPFVCQNLKHASPPDPTSTDRGFFFSIELRFNCLSLSITNVETVNEKNQWTYEIKEEMLQMVSFTNIENLMATTKVKRDGTSTPTSHVLGKKTQTSSNFHPPTRTITSNSTERASSTFLASTHITSQKQPPNYLKPTKSSRSTSKDNKNEGLRNNKQTLNGRMTFDIRKSPSPSSSSFSSKTTSTPPPRKMLSSSKTTGTPRANKSNSSYSQNTIKSTESFVKKEKFPSKTTNEIVKCDGAVARADNDKELIRACYDHELIISKNNLSLDDYCTPRVDCQHGIPITVSEGLVVKAYDHVHPDPGNNNNKKDGVEEKNTTQKRIILDSTNTEEDSDPDDDYDSCDQILLEDGQEIVNETKLVDFPDNDQNRDLKTNDAGDDQQESKYDGKILVKEKGTDIANEEVTMATNQESRKDNEDNKISSVGDKHDYIDDHQTEEKHVVKEIAKPQGMKESQAYNNVIKETASKLMEKRKNKVKALVGAFETVIDYESK</sequence>
<dbReference type="Proteomes" id="UP000583929">
    <property type="component" value="Unassembled WGS sequence"/>
</dbReference>
<feature type="compositionally biased region" description="Polar residues" evidence="1">
    <location>
        <begin position="196"/>
        <end position="219"/>
    </location>
</feature>
<feature type="compositionally biased region" description="Basic and acidic residues" evidence="1">
    <location>
        <begin position="363"/>
        <end position="389"/>
    </location>
</feature>
<feature type="region of interest" description="Disordered" evidence="1">
    <location>
        <begin position="301"/>
        <end position="347"/>
    </location>
</feature>
<accession>A0A7J6EJM4</accession>
<keyword evidence="4" id="KW-1185">Reference proteome</keyword>
<feature type="compositionally biased region" description="Basic and acidic residues" evidence="1">
    <location>
        <begin position="415"/>
        <end position="438"/>
    </location>
</feature>
<protein>
    <recommendedName>
        <fullName evidence="2">Calmodulin-binding domain-containing protein</fullName>
    </recommendedName>
</protein>